<comment type="caution">
    <text evidence="8">The sequence shown here is derived from an EMBL/GenBank/DDBJ whole genome shotgun (WGS) entry which is preliminary data.</text>
</comment>
<dbReference type="InterPro" id="IPR003439">
    <property type="entry name" value="ABC_transporter-like_ATP-bd"/>
</dbReference>
<sequence length="273" mass="29616">MTLSAERVSWAAGGTEILKDVSLTVETGEFLGIIGPNGSGKTSLMSLLAGIRAPKSGSVLLDGAPIGLLGRRAVARRLALVEQQAETGERITARQAVELGRTPYLGALSPWSPEDDRIVDGALEDVDMAYLAGRSWHTLSGGERQRLHIARALAQQPEILLLDEPTNHLDIGHQIGLLDLVRQQELTVVAALHDLNHAALFCDRIAVLQEGRLAGLGEPREVLTEERIRTVFGFDVEIEQDDGGICNIRFLTRRTQKRAPRAQGRRTLSAMGA</sequence>
<keyword evidence="4 8" id="KW-0067">ATP-binding</keyword>
<proteinExistence type="inferred from homology"/>
<evidence type="ECO:0000256" key="6">
    <source>
        <dbReference type="ARBA" id="ARBA00037066"/>
    </source>
</evidence>
<evidence type="ECO:0000259" key="7">
    <source>
        <dbReference type="PROSITE" id="PS50893"/>
    </source>
</evidence>
<accession>A0A7W7YWQ5</accession>
<evidence type="ECO:0000256" key="4">
    <source>
        <dbReference type="ARBA" id="ARBA00022840"/>
    </source>
</evidence>
<evidence type="ECO:0000256" key="2">
    <source>
        <dbReference type="ARBA" id="ARBA00022448"/>
    </source>
</evidence>
<protein>
    <submittedName>
        <fullName evidence="8">Iron complex transport system ATP-binding protein</fullName>
    </submittedName>
</protein>
<dbReference type="InterPro" id="IPR003593">
    <property type="entry name" value="AAA+_ATPase"/>
</dbReference>
<dbReference type="SUPFAM" id="SSF52540">
    <property type="entry name" value="P-loop containing nucleoside triphosphate hydrolases"/>
    <property type="match status" value="1"/>
</dbReference>
<evidence type="ECO:0000256" key="5">
    <source>
        <dbReference type="ARBA" id="ARBA00022967"/>
    </source>
</evidence>
<organism evidence="8 9">
    <name type="scientific">Shinella fusca</name>
    <dbReference type="NCBI Taxonomy" id="544480"/>
    <lineage>
        <taxon>Bacteria</taxon>
        <taxon>Pseudomonadati</taxon>
        <taxon>Pseudomonadota</taxon>
        <taxon>Alphaproteobacteria</taxon>
        <taxon>Hyphomicrobiales</taxon>
        <taxon>Rhizobiaceae</taxon>
        <taxon>Shinella</taxon>
    </lineage>
</organism>
<keyword evidence="2" id="KW-0813">Transport</keyword>
<dbReference type="PANTHER" id="PTHR42794:SF1">
    <property type="entry name" value="HEMIN IMPORT ATP-BINDING PROTEIN HMUV"/>
    <property type="match status" value="1"/>
</dbReference>
<comment type="similarity">
    <text evidence="1">Belongs to the ABC transporter superfamily.</text>
</comment>
<feature type="domain" description="ABC transporter" evidence="7">
    <location>
        <begin position="3"/>
        <end position="235"/>
    </location>
</feature>
<dbReference type="RefSeq" id="WP_184144956.1">
    <property type="nucleotide sequence ID" value="NZ_JACHIK010000010.1"/>
</dbReference>
<dbReference type="PROSITE" id="PS50893">
    <property type="entry name" value="ABC_TRANSPORTER_2"/>
    <property type="match status" value="1"/>
</dbReference>
<dbReference type="InterPro" id="IPR027417">
    <property type="entry name" value="P-loop_NTPase"/>
</dbReference>
<evidence type="ECO:0000313" key="9">
    <source>
        <dbReference type="Proteomes" id="UP000535406"/>
    </source>
</evidence>
<dbReference type="AlphaFoldDB" id="A0A7W7YWQ5"/>
<dbReference type="SMART" id="SM00382">
    <property type="entry name" value="AAA"/>
    <property type="match status" value="1"/>
</dbReference>
<evidence type="ECO:0000256" key="1">
    <source>
        <dbReference type="ARBA" id="ARBA00005417"/>
    </source>
</evidence>
<keyword evidence="9" id="KW-1185">Reference proteome</keyword>
<evidence type="ECO:0000256" key="3">
    <source>
        <dbReference type="ARBA" id="ARBA00022741"/>
    </source>
</evidence>
<dbReference type="Proteomes" id="UP000535406">
    <property type="component" value="Unassembled WGS sequence"/>
</dbReference>
<dbReference type="PANTHER" id="PTHR42794">
    <property type="entry name" value="HEMIN IMPORT ATP-BINDING PROTEIN HMUV"/>
    <property type="match status" value="1"/>
</dbReference>
<dbReference type="Pfam" id="PF00005">
    <property type="entry name" value="ABC_tran"/>
    <property type="match status" value="1"/>
</dbReference>
<gene>
    <name evidence="8" type="ORF">HNQ66_002999</name>
</gene>
<comment type="function">
    <text evidence="6">Part of the ABC transporter complex HmuTUV involved in hemin import. Responsible for energy coupling to the transport system.</text>
</comment>
<name>A0A7W7YWQ5_9HYPH</name>
<keyword evidence="3" id="KW-0547">Nucleotide-binding</keyword>
<evidence type="ECO:0000313" key="8">
    <source>
        <dbReference type="EMBL" id="MBB5043589.1"/>
    </source>
</evidence>
<reference evidence="8 9" key="1">
    <citation type="submission" date="2020-08" db="EMBL/GenBank/DDBJ databases">
        <title>Genomic Encyclopedia of Type Strains, Phase IV (KMG-IV): sequencing the most valuable type-strain genomes for metagenomic binning, comparative biology and taxonomic classification.</title>
        <authorList>
            <person name="Goeker M."/>
        </authorList>
    </citation>
    <scope>NUCLEOTIDE SEQUENCE [LARGE SCALE GENOMIC DNA]</scope>
    <source>
        <strain evidence="8 9">DSM 21319</strain>
    </source>
</reference>
<dbReference type="EMBL" id="JACHIK010000010">
    <property type="protein sequence ID" value="MBB5043589.1"/>
    <property type="molecule type" value="Genomic_DNA"/>
</dbReference>
<keyword evidence="5" id="KW-1278">Translocase</keyword>
<dbReference type="FunFam" id="3.40.50.300:FF:000134">
    <property type="entry name" value="Iron-enterobactin ABC transporter ATP-binding protein"/>
    <property type="match status" value="1"/>
</dbReference>
<dbReference type="GO" id="GO:0005524">
    <property type="term" value="F:ATP binding"/>
    <property type="evidence" value="ECO:0007669"/>
    <property type="project" value="UniProtKB-KW"/>
</dbReference>
<dbReference type="Gene3D" id="3.40.50.300">
    <property type="entry name" value="P-loop containing nucleotide triphosphate hydrolases"/>
    <property type="match status" value="1"/>
</dbReference>
<dbReference type="CDD" id="cd03214">
    <property type="entry name" value="ABC_Iron-Siderophores_B12_Hemin"/>
    <property type="match status" value="1"/>
</dbReference>
<dbReference type="GO" id="GO:0016887">
    <property type="term" value="F:ATP hydrolysis activity"/>
    <property type="evidence" value="ECO:0007669"/>
    <property type="project" value="InterPro"/>
</dbReference>